<feature type="transmembrane region" description="Helical" evidence="1">
    <location>
        <begin position="79"/>
        <end position="96"/>
    </location>
</feature>
<reference evidence="2" key="1">
    <citation type="submission" date="2022-10" db="EMBL/GenBank/DDBJ databases">
        <title>Roseovarius pelagicus sp. nov., isolated from Arctic seawater.</title>
        <authorList>
            <person name="Hong Y.W."/>
            <person name="Hwang C.Y."/>
        </authorList>
    </citation>
    <scope>NUCLEOTIDE SEQUENCE</scope>
    <source>
        <strain evidence="2">HL-MP18</strain>
    </source>
</reference>
<keyword evidence="3" id="KW-1185">Reference proteome</keyword>
<proteinExistence type="predicted"/>
<protein>
    <submittedName>
        <fullName evidence="2">Uncharacterized protein</fullName>
    </submittedName>
</protein>
<name>A0ABY6DBW5_9RHOB</name>
<feature type="transmembrane region" description="Helical" evidence="1">
    <location>
        <begin position="102"/>
        <end position="119"/>
    </location>
</feature>
<gene>
    <name evidence="2" type="ORF">N7U68_02880</name>
</gene>
<dbReference type="RefSeq" id="WP_165192230.1">
    <property type="nucleotide sequence ID" value="NZ_CP106738.1"/>
</dbReference>
<sequence length="125" mass="13517">MSPPVPADFNGARIAAVVGRRKTTLPNYDTVLPEGSGMPKRSEEEHLEWMRKNMPGVIAVLAIATFVIFRMADKPVGTAFWAATLMAAMAAFLTIVRMLLGVNASIAAIFVLVVIGWRLQATGVF</sequence>
<dbReference type="Proteomes" id="UP001064087">
    <property type="component" value="Chromosome"/>
</dbReference>
<evidence type="ECO:0000256" key="1">
    <source>
        <dbReference type="SAM" id="Phobius"/>
    </source>
</evidence>
<evidence type="ECO:0000313" key="2">
    <source>
        <dbReference type="EMBL" id="UXX83639.1"/>
    </source>
</evidence>
<accession>A0ABY6DBW5</accession>
<organism evidence="2 3">
    <name type="scientific">Roseovarius pelagicus</name>
    <dbReference type="NCBI Taxonomy" id="2980108"/>
    <lineage>
        <taxon>Bacteria</taxon>
        <taxon>Pseudomonadati</taxon>
        <taxon>Pseudomonadota</taxon>
        <taxon>Alphaproteobacteria</taxon>
        <taxon>Rhodobacterales</taxon>
        <taxon>Roseobacteraceae</taxon>
        <taxon>Roseovarius</taxon>
    </lineage>
</organism>
<keyword evidence="1" id="KW-1133">Transmembrane helix</keyword>
<evidence type="ECO:0000313" key="3">
    <source>
        <dbReference type="Proteomes" id="UP001064087"/>
    </source>
</evidence>
<dbReference type="EMBL" id="CP106738">
    <property type="protein sequence ID" value="UXX83639.1"/>
    <property type="molecule type" value="Genomic_DNA"/>
</dbReference>
<feature type="transmembrane region" description="Helical" evidence="1">
    <location>
        <begin position="54"/>
        <end position="72"/>
    </location>
</feature>
<keyword evidence="1" id="KW-0812">Transmembrane</keyword>
<keyword evidence="1" id="KW-0472">Membrane</keyword>